<evidence type="ECO:0000256" key="7">
    <source>
        <dbReference type="ARBA" id="ARBA00022777"/>
    </source>
</evidence>
<keyword evidence="6 10" id="KW-0479">Metal-binding</keyword>
<sequence length="344" mass="37195">MKVGILTGGGDCPGLNPVIRGAVRVICNAGGEVYGLLEGWRGAIEGNYIELTSENTDDIIFKGGTILGSSRTNPYKNAEEDVPRVIATLEHLGLDCLIAIGGDDTLGVANKLWNDHKLPVIGCPKTIDNDLSSTDVTFGFDSSINIVMEAVDRLRTTAESHRRVMVVETMGRHAGWIALFSGLATAADYTLVPEVEIDMDRMVEVLKRRREKGKKYGIVIVSEGAHFSEAEGVTTQDGEIDDFGHVKLGGIGETVAKLIEERTGFETRHVTLGHLQRGGSPSAYDRVLGTRCGVHAGWLALKHHFGYMVALRGTQVVPVALADAVGEMRALEPNFLEEAEVFLK</sequence>
<dbReference type="PIRSF" id="PIRSF000532">
    <property type="entry name" value="ATP_PFK_prok"/>
    <property type="match status" value="1"/>
</dbReference>
<feature type="domain" description="Phosphofructokinase" evidence="11">
    <location>
        <begin position="2"/>
        <end position="297"/>
    </location>
</feature>
<keyword evidence="5 10" id="KW-0808">Transferase</keyword>
<keyword evidence="7 10" id="KW-0418">Kinase</keyword>
<evidence type="ECO:0000313" key="13">
    <source>
        <dbReference type="Proteomes" id="UP000317171"/>
    </source>
</evidence>
<dbReference type="GO" id="GO:0003872">
    <property type="term" value="F:6-phosphofructokinase activity"/>
    <property type="evidence" value="ECO:0007669"/>
    <property type="project" value="UniProtKB-UniRule"/>
</dbReference>
<dbReference type="NCBIfam" id="NF002872">
    <property type="entry name" value="PRK03202.1"/>
    <property type="match status" value="1"/>
</dbReference>
<comment type="cofactor">
    <cofactor evidence="1 10">
        <name>Mg(2+)</name>
        <dbReference type="ChEBI" id="CHEBI:18420"/>
    </cofactor>
</comment>
<evidence type="ECO:0000256" key="3">
    <source>
        <dbReference type="ARBA" id="ARBA00004679"/>
    </source>
</evidence>
<gene>
    <name evidence="10 12" type="primary">pfp</name>
    <name evidence="12" type="ORF">Pan241w_03500</name>
</gene>
<comment type="function">
    <text evidence="10">Catalyzes the phosphorylation of D-fructose 6-phosphate, the first committing step of glycolysis. Uses inorganic phosphate (PPi) as phosphoryl donor instead of ATP like common ATP-dependent phosphofructokinases (ATP-PFKs), which renders the reaction reversible, and can thus function both in glycolysis and gluconeogenesis. Consistently, PPi-PFK can replace the enzymes of both the forward (ATP-PFK) and reverse (fructose-bisphosphatase (FBPase)) reactions.</text>
</comment>
<keyword evidence="13" id="KW-1185">Reference proteome</keyword>
<comment type="caution">
    <text evidence="10">Lacks conserved residue(s) required for the propagation of feature annotation.</text>
</comment>
<evidence type="ECO:0000256" key="10">
    <source>
        <dbReference type="HAMAP-Rule" id="MF_01976"/>
    </source>
</evidence>
<evidence type="ECO:0000256" key="5">
    <source>
        <dbReference type="ARBA" id="ARBA00022679"/>
    </source>
</evidence>
<protein>
    <recommendedName>
        <fullName evidence="10">Pyrophosphate--fructose 6-phosphate 1-phosphotransferase</fullName>
        <ecNumber evidence="10">2.7.1.90</ecNumber>
    </recommendedName>
    <alternativeName>
        <fullName evidence="10">6-phosphofructokinase, pyrophosphate dependent</fullName>
    </alternativeName>
    <alternativeName>
        <fullName evidence="10">PPi-dependent phosphofructokinase</fullName>
        <shortName evidence="10">PPi-PFK</shortName>
    </alternativeName>
    <alternativeName>
        <fullName evidence="10">Pyrophosphate-dependent 6-phosphofructose-1-kinase</fullName>
    </alternativeName>
</protein>
<accession>A0A517R8R9</accession>
<comment type="catalytic activity">
    <reaction evidence="10">
        <text>beta-D-fructose 6-phosphate + diphosphate = beta-D-fructose 1,6-bisphosphate + phosphate + H(+)</text>
        <dbReference type="Rhea" id="RHEA:13613"/>
        <dbReference type="ChEBI" id="CHEBI:15378"/>
        <dbReference type="ChEBI" id="CHEBI:32966"/>
        <dbReference type="ChEBI" id="CHEBI:33019"/>
        <dbReference type="ChEBI" id="CHEBI:43474"/>
        <dbReference type="ChEBI" id="CHEBI:57634"/>
        <dbReference type="EC" id="2.7.1.90"/>
    </reaction>
</comment>
<comment type="subunit">
    <text evidence="10">Homodimer or homotetramer.</text>
</comment>
<dbReference type="InterPro" id="IPR022953">
    <property type="entry name" value="ATP_PFK"/>
</dbReference>
<feature type="binding site" description="in other chain" evidence="10">
    <location>
        <begin position="170"/>
        <end position="172"/>
    </location>
    <ligand>
        <name>substrate</name>
        <note>ligand shared between dimeric partners</note>
    </ligand>
</feature>
<dbReference type="AlphaFoldDB" id="A0A517R8R9"/>
<proteinExistence type="inferred from homology"/>
<organism evidence="12 13">
    <name type="scientific">Gimesia alba</name>
    <dbReference type="NCBI Taxonomy" id="2527973"/>
    <lineage>
        <taxon>Bacteria</taxon>
        <taxon>Pseudomonadati</taxon>
        <taxon>Planctomycetota</taxon>
        <taxon>Planctomycetia</taxon>
        <taxon>Planctomycetales</taxon>
        <taxon>Planctomycetaceae</taxon>
        <taxon>Gimesia</taxon>
    </lineage>
</organism>
<dbReference type="KEGG" id="gaz:Pan241w_03500"/>
<evidence type="ECO:0000256" key="4">
    <source>
        <dbReference type="ARBA" id="ARBA00022490"/>
    </source>
</evidence>
<dbReference type="HAMAP" id="MF_01976">
    <property type="entry name" value="Phosphofructokinase_III"/>
    <property type="match status" value="1"/>
</dbReference>
<keyword evidence="4 10" id="KW-0963">Cytoplasm</keyword>
<dbReference type="PROSITE" id="PS00433">
    <property type="entry name" value="PHOSPHOFRUCTOKINASE"/>
    <property type="match status" value="1"/>
</dbReference>
<dbReference type="GO" id="GO:0046872">
    <property type="term" value="F:metal ion binding"/>
    <property type="evidence" value="ECO:0007669"/>
    <property type="project" value="UniProtKB-KW"/>
</dbReference>
<dbReference type="Proteomes" id="UP000317171">
    <property type="component" value="Chromosome"/>
</dbReference>
<comment type="activity regulation">
    <text evidence="10">Non-allosteric.</text>
</comment>
<keyword evidence="9 10" id="KW-0324">Glycolysis</keyword>
<dbReference type="InterPro" id="IPR012829">
    <property type="entry name" value="Phosphofructokinase_III"/>
</dbReference>
<dbReference type="Pfam" id="PF00365">
    <property type="entry name" value="PFK"/>
    <property type="match status" value="1"/>
</dbReference>
<evidence type="ECO:0000256" key="6">
    <source>
        <dbReference type="ARBA" id="ARBA00022723"/>
    </source>
</evidence>
<evidence type="ECO:0000256" key="2">
    <source>
        <dbReference type="ARBA" id="ARBA00004496"/>
    </source>
</evidence>
<feature type="binding site" description="in other chain" evidence="10">
    <location>
        <position position="223"/>
    </location>
    <ligand>
        <name>substrate</name>
        <note>ligand shared between dimeric partners</note>
    </ligand>
</feature>
<dbReference type="GO" id="GO:0005945">
    <property type="term" value="C:6-phosphofructokinase complex"/>
    <property type="evidence" value="ECO:0007669"/>
    <property type="project" value="TreeGrafter"/>
</dbReference>
<dbReference type="InterPro" id="IPR000023">
    <property type="entry name" value="Phosphofructokinase_dom"/>
</dbReference>
<feature type="active site" description="Proton acceptor" evidence="10">
    <location>
        <position position="128"/>
    </location>
</feature>
<dbReference type="FunFam" id="3.40.50.460:FF:000002">
    <property type="entry name" value="ATP-dependent 6-phosphofructokinase"/>
    <property type="match status" value="1"/>
</dbReference>
<reference evidence="12 13" key="1">
    <citation type="submission" date="2019-02" db="EMBL/GenBank/DDBJ databases">
        <title>Deep-cultivation of Planctomycetes and their phenomic and genomic characterization uncovers novel biology.</title>
        <authorList>
            <person name="Wiegand S."/>
            <person name="Jogler M."/>
            <person name="Boedeker C."/>
            <person name="Pinto D."/>
            <person name="Vollmers J."/>
            <person name="Rivas-Marin E."/>
            <person name="Kohn T."/>
            <person name="Peeters S.H."/>
            <person name="Heuer A."/>
            <person name="Rast P."/>
            <person name="Oberbeckmann S."/>
            <person name="Bunk B."/>
            <person name="Jeske O."/>
            <person name="Meyerdierks A."/>
            <person name="Storesund J.E."/>
            <person name="Kallscheuer N."/>
            <person name="Luecker S."/>
            <person name="Lage O.M."/>
            <person name="Pohl T."/>
            <person name="Merkel B.J."/>
            <person name="Hornburger P."/>
            <person name="Mueller R.-W."/>
            <person name="Bruemmer F."/>
            <person name="Labrenz M."/>
            <person name="Spormann A.M."/>
            <person name="Op den Camp H."/>
            <person name="Overmann J."/>
            <person name="Amann R."/>
            <person name="Jetten M.S.M."/>
            <person name="Mascher T."/>
            <person name="Medema M.H."/>
            <person name="Devos D.P."/>
            <person name="Kaster A.-K."/>
            <person name="Ovreas L."/>
            <person name="Rohde M."/>
            <person name="Galperin M.Y."/>
            <person name="Jogler C."/>
        </authorList>
    </citation>
    <scope>NUCLEOTIDE SEQUENCE [LARGE SCALE GENOMIC DNA]</scope>
    <source>
        <strain evidence="12 13">Pan241w</strain>
    </source>
</reference>
<dbReference type="GO" id="GO:0047334">
    <property type="term" value="F:diphosphate-fructose-6-phosphate 1-phosphotransferase activity"/>
    <property type="evidence" value="ECO:0007669"/>
    <property type="project" value="UniProtKB-EC"/>
</dbReference>
<comment type="subcellular location">
    <subcellularLocation>
        <location evidence="2 10">Cytoplasm</location>
    </subcellularLocation>
</comment>
<dbReference type="RefSeq" id="WP_145209993.1">
    <property type="nucleotide sequence ID" value="NZ_CP036269.1"/>
</dbReference>
<dbReference type="NCBIfam" id="TIGR02483">
    <property type="entry name" value="PFK_mixed"/>
    <property type="match status" value="1"/>
</dbReference>
<dbReference type="GO" id="GO:0016208">
    <property type="term" value="F:AMP binding"/>
    <property type="evidence" value="ECO:0007669"/>
    <property type="project" value="TreeGrafter"/>
</dbReference>
<dbReference type="GO" id="GO:0005524">
    <property type="term" value="F:ATP binding"/>
    <property type="evidence" value="ECO:0007669"/>
    <property type="project" value="InterPro"/>
</dbReference>
<feature type="binding site" evidence="10">
    <location>
        <position position="163"/>
    </location>
    <ligand>
        <name>substrate</name>
        <note>ligand shared between dimeric partners</note>
    </ligand>
</feature>
<dbReference type="PANTHER" id="PTHR13697">
    <property type="entry name" value="PHOSPHOFRUCTOKINASE"/>
    <property type="match status" value="1"/>
</dbReference>
<evidence type="ECO:0000313" key="12">
    <source>
        <dbReference type="EMBL" id="QDT40294.1"/>
    </source>
</evidence>
<dbReference type="EC" id="2.7.1.90" evidence="10"/>
<dbReference type="Gene3D" id="3.40.50.460">
    <property type="entry name" value="Phosphofructokinase domain"/>
    <property type="match status" value="1"/>
</dbReference>
<feature type="binding site" evidence="10">
    <location>
        <position position="10"/>
    </location>
    <ligand>
        <name>diphosphate</name>
        <dbReference type="ChEBI" id="CHEBI:33019"/>
    </ligand>
</feature>
<feature type="binding site" description="in other chain" evidence="10">
    <location>
        <begin position="274"/>
        <end position="277"/>
    </location>
    <ligand>
        <name>substrate</name>
        <note>ligand shared between dimeric partners</note>
    </ligand>
</feature>
<dbReference type="InterPro" id="IPR035966">
    <property type="entry name" value="PKF_sf"/>
</dbReference>
<feature type="site" description="Important for catalytic activity and substrate specificity; stabilizes the transition state when the phosphoryl donor is PPi; prevents ATP from binding by mimicking the alpha-phosphate group of ATP" evidence="10">
    <location>
        <position position="104"/>
    </location>
</feature>
<dbReference type="EMBL" id="CP036269">
    <property type="protein sequence ID" value="QDT40294.1"/>
    <property type="molecule type" value="Genomic_DNA"/>
</dbReference>
<evidence type="ECO:0000256" key="1">
    <source>
        <dbReference type="ARBA" id="ARBA00001946"/>
    </source>
</evidence>
<dbReference type="GO" id="GO:0061621">
    <property type="term" value="P:canonical glycolysis"/>
    <property type="evidence" value="ECO:0007669"/>
    <property type="project" value="TreeGrafter"/>
</dbReference>
<dbReference type="OrthoDB" id="9802503at2"/>
<dbReference type="SUPFAM" id="SSF53784">
    <property type="entry name" value="Phosphofructokinase"/>
    <property type="match status" value="1"/>
</dbReference>
<evidence type="ECO:0000259" key="11">
    <source>
        <dbReference type="Pfam" id="PF00365"/>
    </source>
</evidence>
<evidence type="ECO:0000256" key="8">
    <source>
        <dbReference type="ARBA" id="ARBA00022842"/>
    </source>
</evidence>
<dbReference type="PRINTS" id="PR00476">
    <property type="entry name" value="PHFRCTKINASE"/>
</dbReference>
<feature type="site" description="Important for catalytic activity; stabilizes the transition state when the phosphoryl donor is PPi" evidence="10">
    <location>
        <position position="125"/>
    </location>
</feature>
<feature type="binding site" evidence="10">
    <location>
        <position position="103"/>
    </location>
    <ligand>
        <name>Mg(2+)</name>
        <dbReference type="ChEBI" id="CHEBI:18420"/>
        <note>catalytic</note>
    </ligand>
</feature>
<dbReference type="UniPathway" id="UPA00109">
    <property type="reaction ID" value="UER00182"/>
</dbReference>
<feature type="binding site" evidence="10">
    <location>
        <position position="268"/>
    </location>
    <ligand>
        <name>substrate</name>
        <note>ligand shared between dimeric partners</note>
    </ligand>
</feature>
<evidence type="ECO:0000256" key="9">
    <source>
        <dbReference type="ARBA" id="ARBA00023152"/>
    </source>
</evidence>
<dbReference type="GO" id="GO:0042802">
    <property type="term" value="F:identical protein binding"/>
    <property type="evidence" value="ECO:0007669"/>
    <property type="project" value="TreeGrafter"/>
</dbReference>
<feature type="binding site" description="in other chain" evidence="10">
    <location>
        <begin position="126"/>
        <end position="128"/>
    </location>
    <ligand>
        <name>substrate</name>
        <note>ligand shared between dimeric partners</note>
    </ligand>
</feature>
<dbReference type="GO" id="GO:0006002">
    <property type="term" value="P:fructose 6-phosphate metabolic process"/>
    <property type="evidence" value="ECO:0007669"/>
    <property type="project" value="InterPro"/>
</dbReference>
<keyword evidence="8 10" id="KW-0460">Magnesium</keyword>
<comment type="pathway">
    <text evidence="3 10">Carbohydrate degradation; glycolysis; D-glyceraldehyde 3-phosphate and glycerone phosphate from D-glucose: step 3/4.</text>
</comment>
<comment type="similarity">
    <text evidence="10">Belongs to the phosphofructokinase type A (PFKA) family. Mixed-substrate PFK group III subfamily.</text>
</comment>
<dbReference type="PANTHER" id="PTHR13697:SF52">
    <property type="entry name" value="ATP-DEPENDENT 6-PHOSPHOFRUCTOKINASE 3"/>
    <property type="match status" value="1"/>
</dbReference>
<name>A0A517R8R9_9PLAN</name>
<dbReference type="GO" id="GO:0070095">
    <property type="term" value="F:fructose-6-phosphate binding"/>
    <property type="evidence" value="ECO:0007669"/>
    <property type="project" value="TreeGrafter"/>
</dbReference>
<dbReference type="InterPro" id="IPR012003">
    <property type="entry name" value="ATP_PFK_prok-type"/>
</dbReference>
<dbReference type="GO" id="GO:0048029">
    <property type="term" value="F:monosaccharide binding"/>
    <property type="evidence" value="ECO:0007669"/>
    <property type="project" value="TreeGrafter"/>
</dbReference>
<dbReference type="Gene3D" id="3.40.50.450">
    <property type="match status" value="1"/>
</dbReference>
<dbReference type="GO" id="GO:0030388">
    <property type="term" value="P:fructose 1,6-bisphosphate metabolic process"/>
    <property type="evidence" value="ECO:0007669"/>
    <property type="project" value="TreeGrafter"/>
</dbReference>
<dbReference type="InterPro" id="IPR015912">
    <property type="entry name" value="Phosphofructokinase_CS"/>
</dbReference>